<evidence type="ECO:0000313" key="2">
    <source>
        <dbReference type="Proteomes" id="UP000003860"/>
    </source>
</evidence>
<sequence>MIIFTQDNKRMLGTLMKATVELRQALTVQEYVVSFRQQVFKHFYMGSVLDEVLNVESSILKWSEFLSEDIQENKITDEVEIKVETSILQAVNNEIQMYRRKTLKY</sequence>
<gene>
    <name evidence="1" type="ORF">Cpap_4029</name>
</gene>
<protein>
    <submittedName>
        <fullName evidence="1">Uncharacterized protein</fullName>
    </submittedName>
</protein>
<name>F1T7Z3_9FIRM</name>
<dbReference type="AlphaFoldDB" id="F1T7Z3"/>
<keyword evidence="2" id="KW-1185">Reference proteome</keyword>
<reference evidence="1" key="1">
    <citation type="submission" date="2009-07" db="EMBL/GenBank/DDBJ databases">
        <authorList>
            <consortium name="US DOE Joint Genome Institute (JGI-PGF)"/>
            <person name="Lucas S."/>
            <person name="Copeland A."/>
            <person name="Lapidus A."/>
            <person name="Glavina del Rio T."/>
            <person name="Tice H."/>
            <person name="Bruce D."/>
            <person name="Goodwin L."/>
            <person name="Pitluck S."/>
            <person name="Larimer F."/>
            <person name="Land M.L."/>
            <person name="Mouttaki H."/>
            <person name="He Z."/>
            <person name="Zhou J."/>
            <person name="Hemme C.L."/>
        </authorList>
    </citation>
    <scope>NUCLEOTIDE SEQUENCE [LARGE SCALE GENOMIC DNA]</scope>
    <source>
        <strain evidence="1">DSM 2782</strain>
    </source>
</reference>
<accession>F1T7Z3</accession>
<evidence type="ECO:0000313" key="1">
    <source>
        <dbReference type="EMBL" id="EGD49591.1"/>
    </source>
</evidence>
<comment type="caution">
    <text evidence="1">The sequence shown here is derived from an EMBL/GenBank/DDBJ whole genome shotgun (WGS) entry which is preliminary data.</text>
</comment>
<dbReference type="RefSeq" id="WP_004616423.1">
    <property type="nucleotide sequence ID" value="NZ_ACXX02000001.1"/>
</dbReference>
<organism evidence="1 2">
    <name type="scientific">Ruminiclostridium papyrosolvens DSM 2782</name>
    <dbReference type="NCBI Taxonomy" id="588581"/>
    <lineage>
        <taxon>Bacteria</taxon>
        <taxon>Bacillati</taxon>
        <taxon>Bacillota</taxon>
        <taxon>Clostridia</taxon>
        <taxon>Eubacteriales</taxon>
        <taxon>Oscillospiraceae</taxon>
        <taxon>Ruminiclostridium</taxon>
    </lineage>
</organism>
<proteinExistence type="predicted"/>
<dbReference type="Proteomes" id="UP000003860">
    <property type="component" value="Unassembled WGS sequence"/>
</dbReference>
<reference evidence="1" key="2">
    <citation type="submission" date="2011-01" db="EMBL/GenBank/DDBJ databases">
        <title>The Non-contiguous Finished genome of Clostridium papyrosolvens.</title>
        <authorList>
            <person name="Lucas S."/>
            <person name="Copeland A."/>
            <person name="Lapidus A."/>
            <person name="Cheng J.-F."/>
            <person name="Goodwin L."/>
            <person name="Pitluck S."/>
            <person name="Misra M."/>
            <person name="Chertkov O."/>
            <person name="Detter J.C."/>
            <person name="Han C."/>
            <person name="Tapia R."/>
            <person name="Land M."/>
            <person name="Hauser L."/>
            <person name="Kyrpides N."/>
            <person name="Ivanova N."/>
            <person name="Pagani I."/>
            <person name="Mouttaki H."/>
            <person name="He Z."/>
            <person name="Zhou J."/>
            <person name="Hemme C.L."/>
            <person name="Woyke T."/>
        </authorList>
    </citation>
    <scope>NUCLEOTIDE SEQUENCE [LARGE SCALE GENOMIC DNA]</scope>
    <source>
        <strain evidence="1">DSM 2782</strain>
    </source>
</reference>
<dbReference type="EMBL" id="ACXX02000001">
    <property type="protein sequence ID" value="EGD49591.1"/>
    <property type="molecule type" value="Genomic_DNA"/>
</dbReference>
<dbReference type="STRING" id="588581.Cpap_4029"/>